<name>A0A9N9DE01_9GLOM</name>
<dbReference type="Proteomes" id="UP000789831">
    <property type="component" value="Unassembled WGS sequence"/>
</dbReference>
<dbReference type="PANTHER" id="PTHR30575">
    <property type="entry name" value="PEPTIDASE M20"/>
    <property type="match status" value="1"/>
</dbReference>
<dbReference type="EMBL" id="CAJVPL010003442">
    <property type="protein sequence ID" value="CAG8632820.1"/>
    <property type="molecule type" value="Genomic_DNA"/>
</dbReference>
<accession>A0A9N9DE01</accession>
<dbReference type="OrthoDB" id="6119954at2759"/>
<dbReference type="AlphaFoldDB" id="A0A9N9DE01"/>
<dbReference type="SUPFAM" id="SSF53187">
    <property type="entry name" value="Zn-dependent exopeptidases"/>
    <property type="match status" value="1"/>
</dbReference>
<reference evidence="1" key="1">
    <citation type="submission" date="2021-06" db="EMBL/GenBank/DDBJ databases">
        <authorList>
            <person name="Kallberg Y."/>
            <person name="Tangrot J."/>
            <person name="Rosling A."/>
        </authorList>
    </citation>
    <scope>NUCLEOTIDE SEQUENCE</scope>
    <source>
        <strain evidence="1">MT106</strain>
    </source>
</reference>
<feature type="non-terminal residue" evidence="1">
    <location>
        <position position="130"/>
    </location>
</feature>
<keyword evidence="2" id="KW-1185">Reference proteome</keyword>
<sequence length="130" mass="14425">MAAQKTEFTKIVENSIAVISDDLREISLKIHAKPEIALEEHFAHNLLTDYLEKNEVTGGRTVRRIVCAWTWMWHNLIAISGVAAAYGVMNVLKALSIPGKVVLFRTPAEVELIEAGAYKEVDVSLMVHPA</sequence>
<organism evidence="1 2">
    <name type="scientific">Ambispora gerdemannii</name>
    <dbReference type="NCBI Taxonomy" id="144530"/>
    <lineage>
        <taxon>Eukaryota</taxon>
        <taxon>Fungi</taxon>
        <taxon>Fungi incertae sedis</taxon>
        <taxon>Mucoromycota</taxon>
        <taxon>Glomeromycotina</taxon>
        <taxon>Glomeromycetes</taxon>
        <taxon>Archaeosporales</taxon>
        <taxon>Ambisporaceae</taxon>
        <taxon>Ambispora</taxon>
    </lineage>
</organism>
<protein>
    <submittedName>
        <fullName evidence="1">13337_t:CDS:1</fullName>
    </submittedName>
</protein>
<evidence type="ECO:0000313" key="2">
    <source>
        <dbReference type="Proteomes" id="UP000789831"/>
    </source>
</evidence>
<comment type="caution">
    <text evidence="1">The sequence shown here is derived from an EMBL/GenBank/DDBJ whole genome shotgun (WGS) entry which is preliminary data.</text>
</comment>
<dbReference type="InterPro" id="IPR052030">
    <property type="entry name" value="Peptidase_M20/M20A_hydrolases"/>
</dbReference>
<proteinExistence type="predicted"/>
<dbReference type="GO" id="GO:0016805">
    <property type="term" value="F:dipeptidase activity"/>
    <property type="evidence" value="ECO:0007669"/>
    <property type="project" value="TreeGrafter"/>
</dbReference>
<dbReference type="PANTHER" id="PTHR30575:SF0">
    <property type="entry name" value="XAA-ARG DIPEPTIDASE"/>
    <property type="match status" value="1"/>
</dbReference>
<gene>
    <name evidence="1" type="ORF">AGERDE_LOCUS10609</name>
</gene>
<dbReference type="Gene3D" id="3.40.630.10">
    <property type="entry name" value="Zn peptidases"/>
    <property type="match status" value="2"/>
</dbReference>
<evidence type="ECO:0000313" key="1">
    <source>
        <dbReference type="EMBL" id="CAG8632820.1"/>
    </source>
</evidence>